<dbReference type="AlphaFoldDB" id="A0A2V4AMD2"/>
<accession>A0A2V4AMD2</accession>
<sequence length="85" mass="9987">MMTRVVDKSVSQAFETWRGLCDQLAERRRVCDVQSQRWREGAGPWSDCEAARRQYDIVHARMSVAWAHYIVLKHGLNKSEVFDFD</sequence>
<dbReference type="Proteomes" id="UP000249915">
    <property type="component" value="Unassembled WGS sequence"/>
</dbReference>
<comment type="caution">
    <text evidence="1">The sequence shown here is derived from an EMBL/GenBank/DDBJ whole genome shotgun (WGS) entry which is preliminary data.</text>
</comment>
<evidence type="ECO:0000313" key="2">
    <source>
        <dbReference type="Proteomes" id="UP000249915"/>
    </source>
</evidence>
<keyword evidence="2" id="KW-1185">Reference proteome</keyword>
<reference evidence="1 2" key="1">
    <citation type="submission" date="2016-07" db="EMBL/GenBank/DDBJ databases">
        <title>Draft genome sequence of Prauserella muralis DSM 45305, isolated from a mould-covered wall in an indoor environment.</title>
        <authorList>
            <person name="Ruckert C."/>
            <person name="Albersmeier A."/>
            <person name="Jiang C.-L."/>
            <person name="Jiang Y."/>
            <person name="Kalinowski J."/>
            <person name="Schneider O."/>
            <person name="Winkler A."/>
            <person name="Zotchev S.B."/>
        </authorList>
    </citation>
    <scope>NUCLEOTIDE SEQUENCE [LARGE SCALE GENOMIC DNA]</scope>
    <source>
        <strain evidence="1 2">DSM 45305</strain>
    </source>
</reference>
<name>A0A2V4AMD2_9PSEU</name>
<protein>
    <submittedName>
        <fullName evidence="1">Uncharacterized protein</fullName>
    </submittedName>
</protein>
<gene>
    <name evidence="1" type="ORF">BAY60_24885</name>
</gene>
<proteinExistence type="predicted"/>
<dbReference type="EMBL" id="MASW01000006">
    <property type="protein sequence ID" value="PXY20759.1"/>
    <property type="molecule type" value="Genomic_DNA"/>
</dbReference>
<organism evidence="1 2">
    <name type="scientific">Prauserella muralis</name>
    <dbReference type="NCBI Taxonomy" id="588067"/>
    <lineage>
        <taxon>Bacteria</taxon>
        <taxon>Bacillati</taxon>
        <taxon>Actinomycetota</taxon>
        <taxon>Actinomycetes</taxon>
        <taxon>Pseudonocardiales</taxon>
        <taxon>Pseudonocardiaceae</taxon>
        <taxon>Prauserella</taxon>
    </lineage>
</organism>
<evidence type="ECO:0000313" key="1">
    <source>
        <dbReference type="EMBL" id="PXY20759.1"/>
    </source>
</evidence>